<name>L9L0U8_TUPCH</name>
<feature type="signal peptide" evidence="2">
    <location>
        <begin position="1"/>
        <end position="16"/>
    </location>
</feature>
<evidence type="ECO:0000256" key="1">
    <source>
        <dbReference type="SAM" id="MobiDB-lite"/>
    </source>
</evidence>
<dbReference type="EMBL" id="KB320563">
    <property type="protein sequence ID" value="ELW68573.1"/>
    <property type="molecule type" value="Genomic_DNA"/>
</dbReference>
<evidence type="ECO:0000313" key="4">
    <source>
        <dbReference type="Proteomes" id="UP000011518"/>
    </source>
</evidence>
<evidence type="ECO:0000313" key="3">
    <source>
        <dbReference type="EMBL" id="ELW68573.1"/>
    </source>
</evidence>
<dbReference type="InParanoid" id="L9L0U8"/>
<feature type="chain" id="PRO_5003999910" evidence="2">
    <location>
        <begin position="17"/>
        <end position="134"/>
    </location>
</feature>
<feature type="region of interest" description="Disordered" evidence="1">
    <location>
        <begin position="109"/>
        <end position="134"/>
    </location>
</feature>
<gene>
    <name evidence="3" type="ORF">TREES_T100008848</name>
</gene>
<keyword evidence="2" id="KW-0732">Signal</keyword>
<dbReference type="Proteomes" id="UP000011518">
    <property type="component" value="Unassembled WGS sequence"/>
</dbReference>
<proteinExistence type="predicted"/>
<dbReference type="AlphaFoldDB" id="L9L0U8"/>
<protein>
    <submittedName>
        <fullName evidence="3">Uncharacterized protein</fullName>
    </submittedName>
</protein>
<keyword evidence="4" id="KW-1185">Reference proteome</keyword>
<reference evidence="4" key="1">
    <citation type="submission" date="2012-07" db="EMBL/GenBank/DDBJ databases">
        <title>Genome of the Chinese tree shrew, a rising model animal genetically related to primates.</title>
        <authorList>
            <person name="Zhang G."/>
            <person name="Fan Y."/>
            <person name="Yao Y."/>
            <person name="Huang Z."/>
        </authorList>
    </citation>
    <scope>NUCLEOTIDE SEQUENCE [LARGE SCALE GENOMIC DNA]</scope>
</reference>
<accession>L9L0U8</accession>
<sequence>MVRLFFLLTANRQVACLSCICGRKLQSPEITVILTQIHAIGSMVCKDHVLNATELNIYLPQMPFCWLSFGSLVNREESKMMETSSPSVQGFQKEASPFLLQERDLENHQATAKESVGNGEAFGSKGLWDSKAAA</sequence>
<organism evidence="3 4">
    <name type="scientific">Tupaia chinensis</name>
    <name type="common">Chinese tree shrew</name>
    <name type="synonym">Tupaia belangeri chinensis</name>
    <dbReference type="NCBI Taxonomy" id="246437"/>
    <lineage>
        <taxon>Eukaryota</taxon>
        <taxon>Metazoa</taxon>
        <taxon>Chordata</taxon>
        <taxon>Craniata</taxon>
        <taxon>Vertebrata</taxon>
        <taxon>Euteleostomi</taxon>
        <taxon>Mammalia</taxon>
        <taxon>Eutheria</taxon>
        <taxon>Euarchontoglires</taxon>
        <taxon>Scandentia</taxon>
        <taxon>Tupaiidae</taxon>
        <taxon>Tupaia</taxon>
    </lineage>
</organism>
<reference evidence="4" key="2">
    <citation type="journal article" date="2013" name="Nat. Commun.">
        <title>Genome of the Chinese tree shrew.</title>
        <authorList>
            <person name="Fan Y."/>
            <person name="Huang Z.Y."/>
            <person name="Cao C.C."/>
            <person name="Chen C.S."/>
            <person name="Chen Y.X."/>
            <person name="Fan D.D."/>
            <person name="He J."/>
            <person name="Hou H.L."/>
            <person name="Hu L."/>
            <person name="Hu X.T."/>
            <person name="Jiang X.T."/>
            <person name="Lai R."/>
            <person name="Lang Y.S."/>
            <person name="Liang B."/>
            <person name="Liao S.G."/>
            <person name="Mu D."/>
            <person name="Ma Y.Y."/>
            <person name="Niu Y.Y."/>
            <person name="Sun X.Q."/>
            <person name="Xia J.Q."/>
            <person name="Xiao J."/>
            <person name="Xiong Z.Q."/>
            <person name="Xu L."/>
            <person name="Yang L."/>
            <person name="Zhang Y."/>
            <person name="Zhao W."/>
            <person name="Zhao X.D."/>
            <person name="Zheng Y.T."/>
            <person name="Zhou J.M."/>
            <person name="Zhu Y.B."/>
            <person name="Zhang G.J."/>
            <person name="Wang J."/>
            <person name="Yao Y.G."/>
        </authorList>
    </citation>
    <scope>NUCLEOTIDE SEQUENCE [LARGE SCALE GENOMIC DNA]</scope>
</reference>
<evidence type="ECO:0000256" key="2">
    <source>
        <dbReference type="SAM" id="SignalP"/>
    </source>
</evidence>